<evidence type="ECO:0000313" key="7">
    <source>
        <dbReference type="Proteomes" id="UP000189935"/>
    </source>
</evidence>
<feature type="domain" description="NodB homology" evidence="5">
    <location>
        <begin position="75"/>
        <end position="179"/>
    </location>
</feature>
<evidence type="ECO:0000256" key="1">
    <source>
        <dbReference type="ARBA" id="ARBA00003236"/>
    </source>
</evidence>
<accession>A0A1M6N7N3</accession>
<dbReference type="CDD" id="cd10979">
    <property type="entry name" value="CE4_PuuE_like"/>
    <property type="match status" value="1"/>
</dbReference>
<sequence>MTGPMLPRDRCDFSAIVDRPAMKLPGGARIVIWSIVNLEVWDIGKPMARQVIPAPTGIPLLPDVPNWSWHEYGMRVGVWRFFDLYKKLGIAPTLSINARVCEDYPRVAQQARDAGWEFMGHAYEQGPIHKEPDQKAMIERAMGVIEKFTGKRPVGWLGPGLTQTLQTPEYLAEAGVKYIGDWVYDDEPTTIRTAKGPLVTLPYTVELNDIPMMMVQHHESDHMMKRAIDCFDRLYEESKVRPKILSLAVHPYISGQPFRIKFLEAIYDYVNKFDGVLHWNGEQILDWYKGQMAEQSGSKP</sequence>
<dbReference type="Proteomes" id="UP000189935">
    <property type="component" value="Chromosome I"/>
</dbReference>
<dbReference type="AlphaFoldDB" id="A0A1M6N7N3"/>
<gene>
    <name evidence="6" type="ORF">SAMN05444159_1888</name>
</gene>
<evidence type="ECO:0000256" key="4">
    <source>
        <dbReference type="ARBA" id="ARBA00032976"/>
    </source>
</evidence>
<comment type="function">
    <text evidence="1">Is involved in generating a small heat-stable compound (Nod), an acylated oligomer of N-acetylglucosamine, that stimulates mitosis in various plant protoplasts.</text>
</comment>
<evidence type="ECO:0000256" key="2">
    <source>
        <dbReference type="ARBA" id="ARBA00010973"/>
    </source>
</evidence>
<dbReference type="InterPro" id="IPR011330">
    <property type="entry name" value="Glyco_hydro/deAcase_b/a-brl"/>
</dbReference>
<dbReference type="InterPro" id="IPR002509">
    <property type="entry name" value="NODB_dom"/>
</dbReference>
<dbReference type="RefSeq" id="WP_244562237.1">
    <property type="nucleotide sequence ID" value="NZ_LT670844.1"/>
</dbReference>
<dbReference type="GO" id="GO:0005975">
    <property type="term" value="P:carbohydrate metabolic process"/>
    <property type="evidence" value="ECO:0007669"/>
    <property type="project" value="InterPro"/>
</dbReference>
<dbReference type="EMBL" id="LT670844">
    <property type="protein sequence ID" value="SHJ91672.1"/>
    <property type="molecule type" value="Genomic_DNA"/>
</dbReference>
<dbReference type="Pfam" id="PF01522">
    <property type="entry name" value="Polysacc_deac_1"/>
    <property type="match status" value="1"/>
</dbReference>
<organism evidence="6 7">
    <name type="scientific">Bradyrhizobium lablabi</name>
    <dbReference type="NCBI Taxonomy" id="722472"/>
    <lineage>
        <taxon>Bacteria</taxon>
        <taxon>Pseudomonadati</taxon>
        <taxon>Pseudomonadota</taxon>
        <taxon>Alphaproteobacteria</taxon>
        <taxon>Hyphomicrobiales</taxon>
        <taxon>Nitrobacteraceae</taxon>
        <taxon>Bradyrhizobium</taxon>
    </lineage>
</organism>
<proteinExistence type="inferred from homology"/>
<dbReference type="PANTHER" id="PTHR43123:SF4">
    <property type="entry name" value="POLYSACCHARIDE DEACETYLASE"/>
    <property type="match status" value="1"/>
</dbReference>
<evidence type="ECO:0000259" key="5">
    <source>
        <dbReference type="Pfam" id="PF01522"/>
    </source>
</evidence>
<dbReference type="PANTHER" id="PTHR43123">
    <property type="entry name" value="POLYSACCHARIDE DEACETYLASE-RELATED"/>
    <property type="match status" value="1"/>
</dbReference>
<evidence type="ECO:0000313" key="6">
    <source>
        <dbReference type="EMBL" id="SHJ91672.1"/>
    </source>
</evidence>
<reference evidence="6 7" key="1">
    <citation type="submission" date="2016-11" db="EMBL/GenBank/DDBJ databases">
        <authorList>
            <person name="Jaros S."/>
            <person name="Januszkiewicz K."/>
            <person name="Wedrychowicz H."/>
        </authorList>
    </citation>
    <scope>NUCLEOTIDE SEQUENCE [LARGE SCALE GENOMIC DNA]</scope>
    <source>
        <strain evidence="6 7">GAS499</strain>
    </source>
</reference>
<name>A0A1M6N7N3_9BRAD</name>
<dbReference type="GO" id="GO:0016810">
    <property type="term" value="F:hydrolase activity, acting on carbon-nitrogen (but not peptide) bonds"/>
    <property type="evidence" value="ECO:0007669"/>
    <property type="project" value="InterPro"/>
</dbReference>
<dbReference type="SUPFAM" id="SSF88713">
    <property type="entry name" value="Glycoside hydrolase/deacetylase"/>
    <property type="match status" value="1"/>
</dbReference>
<dbReference type="Gene3D" id="3.20.20.370">
    <property type="entry name" value="Glycoside hydrolase/deacetylase"/>
    <property type="match status" value="1"/>
</dbReference>
<evidence type="ECO:0000256" key="3">
    <source>
        <dbReference type="ARBA" id="ARBA00020071"/>
    </source>
</evidence>
<comment type="similarity">
    <text evidence="2">Belongs to the polysaccharide deacetylase family.</text>
</comment>
<protein>
    <recommendedName>
        <fullName evidence="3">Chitooligosaccharide deacetylase</fullName>
    </recommendedName>
    <alternativeName>
        <fullName evidence="4">Nodulation protein B</fullName>
    </alternativeName>
</protein>